<reference evidence="1" key="1">
    <citation type="journal article" date="2014" name="Front. Microbiol.">
        <title>High frequency of phylogenetically diverse reductive dehalogenase-homologous genes in deep subseafloor sedimentary metagenomes.</title>
        <authorList>
            <person name="Kawai M."/>
            <person name="Futagami T."/>
            <person name="Toyoda A."/>
            <person name="Takaki Y."/>
            <person name="Nishi S."/>
            <person name="Hori S."/>
            <person name="Arai W."/>
            <person name="Tsubouchi T."/>
            <person name="Morono Y."/>
            <person name="Uchiyama I."/>
            <person name="Ito T."/>
            <person name="Fujiyama A."/>
            <person name="Inagaki F."/>
            <person name="Takami H."/>
        </authorList>
    </citation>
    <scope>NUCLEOTIDE SEQUENCE</scope>
    <source>
        <strain evidence="1">Expedition CK06-06</strain>
    </source>
</reference>
<gene>
    <name evidence="1" type="ORF">S01H1_49989</name>
</gene>
<comment type="caution">
    <text evidence="1">The sequence shown here is derived from an EMBL/GenBank/DDBJ whole genome shotgun (WGS) entry which is preliminary data.</text>
</comment>
<sequence length="42" mass="4839">FAGLMTCNRFSIFLLKKRVSTLENKLGIKTDKYGDECEQDKP</sequence>
<dbReference type="EMBL" id="BARS01032190">
    <property type="protein sequence ID" value="GAG26416.1"/>
    <property type="molecule type" value="Genomic_DNA"/>
</dbReference>
<dbReference type="AlphaFoldDB" id="X0XN78"/>
<protein>
    <submittedName>
        <fullName evidence="1">Uncharacterized protein</fullName>
    </submittedName>
</protein>
<accession>X0XN78</accession>
<proteinExistence type="predicted"/>
<name>X0XN78_9ZZZZ</name>
<organism evidence="1">
    <name type="scientific">marine sediment metagenome</name>
    <dbReference type="NCBI Taxonomy" id="412755"/>
    <lineage>
        <taxon>unclassified sequences</taxon>
        <taxon>metagenomes</taxon>
        <taxon>ecological metagenomes</taxon>
    </lineage>
</organism>
<feature type="non-terminal residue" evidence="1">
    <location>
        <position position="1"/>
    </location>
</feature>
<evidence type="ECO:0000313" key="1">
    <source>
        <dbReference type="EMBL" id="GAG26416.1"/>
    </source>
</evidence>